<dbReference type="InterPro" id="IPR041696">
    <property type="entry name" value="PKD_3"/>
</dbReference>
<dbReference type="Gene3D" id="2.60.120.1350">
    <property type="entry name" value="Protein of unknown function DUF4465"/>
    <property type="match status" value="1"/>
</dbReference>
<evidence type="ECO:0000313" key="3">
    <source>
        <dbReference type="Proteomes" id="UP000319040"/>
    </source>
</evidence>
<dbReference type="Proteomes" id="UP000319040">
    <property type="component" value="Unassembled WGS sequence"/>
</dbReference>
<accession>A0A521APU5</accession>
<evidence type="ECO:0000313" key="2">
    <source>
        <dbReference type="EMBL" id="SMO36832.1"/>
    </source>
</evidence>
<organism evidence="2 3">
    <name type="scientific">Saccharicrinis carchari</name>
    <dbReference type="NCBI Taxonomy" id="1168039"/>
    <lineage>
        <taxon>Bacteria</taxon>
        <taxon>Pseudomonadati</taxon>
        <taxon>Bacteroidota</taxon>
        <taxon>Bacteroidia</taxon>
        <taxon>Marinilabiliales</taxon>
        <taxon>Marinilabiliaceae</taxon>
        <taxon>Saccharicrinis</taxon>
    </lineage>
</organism>
<gene>
    <name evidence="2" type="ORF">SAMN06265379_101314</name>
</gene>
<evidence type="ECO:0000259" key="1">
    <source>
        <dbReference type="Pfam" id="PF16820"/>
    </source>
</evidence>
<sequence>MCFGIIESKQLISIFSEICEPKFIEIVVKFKMSKYLIYLTTCLLTLVLVSSCENKIKDIPPSEIYINMPLGVYEVKVNDTITLSPKITYDINSTYTWMLNNELVSEEKDLRLIPKSLQYLEYTFSVKNARGAVDTLIPVQSMYLIDFDEKELATDSFWVNTNNISSFVSDKIRFEVNGNSTSENWTGFTYSNLIGNKSSEDMEKFSAYKKPLERTTSIFGVIMLDAYGGSISLETADGEDHLFKSISVNNTYYVYDAIQNGKHGSKRFGGTMGTEKDWLKLTITGFNKNGTQRGSVDIMLADYTTGSNRNNSILGEWTTFNLQSIGKVSRMEFVMTSSDRDPDKINTPPFVCIDEIKIIE</sequence>
<name>A0A521APU5_SACCC</name>
<protein>
    <submittedName>
        <fullName evidence="2">PKD-like domain-containing protein</fullName>
    </submittedName>
</protein>
<dbReference type="AlphaFoldDB" id="A0A521APU5"/>
<dbReference type="InterPro" id="IPR027828">
    <property type="entry name" value="DUF4465"/>
</dbReference>
<dbReference type="OrthoDB" id="975232at2"/>
<keyword evidence="3" id="KW-1185">Reference proteome</keyword>
<dbReference type="Pfam" id="PF14717">
    <property type="entry name" value="DUF4465"/>
    <property type="match status" value="1"/>
</dbReference>
<proteinExistence type="predicted"/>
<dbReference type="Pfam" id="PF16820">
    <property type="entry name" value="PKD_3"/>
    <property type="match status" value="1"/>
</dbReference>
<dbReference type="EMBL" id="FXTB01000001">
    <property type="protein sequence ID" value="SMO36832.1"/>
    <property type="molecule type" value="Genomic_DNA"/>
</dbReference>
<reference evidence="2 3" key="1">
    <citation type="submission" date="2017-05" db="EMBL/GenBank/DDBJ databases">
        <authorList>
            <person name="Varghese N."/>
            <person name="Submissions S."/>
        </authorList>
    </citation>
    <scope>NUCLEOTIDE SEQUENCE [LARGE SCALE GENOMIC DNA]</scope>
    <source>
        <strain evidence="2 3">DSM 27040</strain>
    </source>
</reference>
<feature type="domain" description="Bacteroidetes PKD-like" evidence="1">
    <location>
        <begin position="61"/>
        <end position="111"/>
    </location>
</feature>